<protein>
    <recommendedName>
        <fullName evidence="5 14">D-alanine--D-alanine ligase</fullName>
        <ecNumber evidence="5 14">6.3.2.4</ecNumber>
    </recommendedName>
    <alternativeName>
        <fullName evidence="14">D-Ala-D-Ala ligase</fullName>
    </alternativeName>
    <alternativeName>
        <fullName evidence="14">D-alanylalanine synthetase</fullName>
    </alternativeName>
</protein>
<feature type="domain" description="ATP-grasp" evidence="16">
    <location>
        <begin position="160"/>
        <end position="367"/>
    </location>
</feature>
<dbReference type="PROSITE" id="PS00844">
    <property type="entry name" value="DALA_DALA_LIGASE_2"/>
    <property type="match status" value="1"/>
</dbReference>
<dbReference type="PANTHER" id="PTHR23132">
    <property type="entry name" value="D-ALANINE--D-ALANINE LIGASE"/>
    <property type="match status" value="1"/>
</dbReference>
<evidence type="ECO:0000313" key="18">
    <source>
        <dbReference type="Proteomes" id="UP000609651"/>
    </source>
</evidence>
<dbReference type="InterPro" id="IPR000291">
    <property type="entry name" value="D-Ala_lig_Van_CS"/>
</dbReference>
<keyword evidence="10 14" id="KW-0133">Cell shape</keyword>
<dbReference type="HAMAP" id="MF_00047">
    <property type="entry name" value="Dala_Dala_lig"/>
    <property type="match status" value="1"/>
</dbReference>
<keyword evidence="18" id="KW-1185">Reference proteome</keyword>
<name>A0ABX1VDS3_9PLAN</name>
<dbReference type="Gene3D" id="3.30.1490.20">
    <property type="entry name" value="ATP-grasp fold, A domain"/>
    <property type="match status" value="1"/>
</dbReference>
<evidence type="ECO:0000256" key="11">
    <source>
        <dbReference type="ARBA" id="ARBA00022984"/>
    </source>
</evidence>
<accession>A0ABX1VDS3</accession>
<evidence type="ECO:0000256" key="7">
    <source>
        <dbReference type="ARBA" id="ARBA00022598"/>
    </source>
</evidence>
<dbReference type="Proteomes" id="UP000609651">
    <property type="component" value="Unassembled WGS sequence"/>
</dbReference>
<evidence type="ECO:0000256" key="8">
    <source>
        <dbReference type="ARBA" id="ARBA00022741"/>
    </source>
</evidence>
<dbReference type="EMBL" id="WTPX01000052">
    <property type="protein sequence ID" value="NNJ25864.1"/>
    <property type="molecule type" value="Genomic_DNA"/>
</dbReference>
<dbReference type="GO" id="GO:0008716">
    <property type="term" value="F:D-alanine-D-alanine ligase activity"/>
    <property type="evidence" value="ECO:0007669"/>
    <property type="project" value="UniProtKB-EC"/>
</dbReference>
<comment type="caution">
    <text evidence="17">The sequence shown here is derived from an EMBL/GenBank/DDBJ whole genome shotgun (WGS) entry which is preliminary data.</text>
</comment>
<dbReference type="InterPro" id="IPR011761">
    <property type="entry name" value="ATP-grasp"/>
</dbReference>
<dbReference type="RefSeq" id="WP_171186293.1">
    <property type="nucleotide sequence ID" value="NZ_WTPX01000052.1"/>
</dbReference>
<comment type="cofactor">
    <cofactor evidence="2">
        <name>Mg(2+)</name>
        <dbReference type="ChEBI" id="CHEBI:18420"/>
    </cofactor>
</comment>
<dbReference type="Pfam" id="PF07478">
    <property type="entry name" value="Dala_Dala_lig_C"/>
    <property type="match status" value="1"/>
</dbReference>
<dbReference type="InterPro" id="IPR016185">
    <property type="entry name" value="PreATP-grasp_dom_sf"/>
</dbReference>
<evidence type="ECO:0000256" key="3">
    <source>
        <dbReference type="ARBA" id="ARBA00004496"/>
    </source>
</evidence>
<comment type="cofactor">
    <cofactor evidence="1">
        <name>Mn(2+)</name>
        <dbReference type="ChEBI" id="CHEBI:29035"/>
    </cofactor>
</comment>
<dbReference type="PANTHER" id="PTHR23132:SF23">
    <property type="entry name" value="D-ALANINE--D-ALANINE LIGASE B"/>
    <property type="match status" value="1"/>
</dbReference>
<dbReference type="PROSITE" id="PS50975">
    <property type="entry name" value="ATP_GRASP"/>
    <property type="match status" value="1"/>
</dbReference>
<evidence type="ECO:0000256" key="12">
    <source>
        <dbReference type="ARBA" id="ARBA00023316"/>
    </source>
</evidence>
<dbReference type="InterPro" id="IPR011127">
    <property type="entry name" value="Dala_Dala_lig_N"/>
</dbReference>
<evidence type="ECO:0000256" key="2">
    <source>
        <dbReference type="ARBA" id="ARBA00001946"/>
    </source>
</evidence>
<evidence type="ECO:0000256" key="10">
    <source>
        <dbReference type="ARBA" id="ARBA00022960"/>
    </source>
</evidence>
<keyword evidence="6 14" id="KW-0963">Cytoplasm</keyword>
<sequence length="371" mass="39029">MSDPESQVVPAASGTARFAAALGFTPEELRPGAVTEDPLRIVVLCGGMGAEREVSLASGAAVHAALKERGHDAVRLELPQSHEDCVDALMTLDPVHGPFAPGGEKNEAGLGGPFDVAFIALHGPFGEDGRVQTVLDRMGLPYTGSGVWSSVLSWRKRLSKARWAELNLRTAPWAEFVDGSLGDGELPEDAETWPLPFVIKPDAGGSSVGVTRIDDLSELSAALAEAHAHDFLAVAEQYIPGQEWSVPVLDGVALPPLRITPAGGSAALFTYAAKYEEEGTRFDVVTAESDEGEEGRFAASAAALAVQATDALFAEGLVRVDLRIDPHGTPWLLELNAVPGFSAASQVPRSAASAGISQGLLYERCCRTALR</sequence>
<keyword evidence="9 15" id="KW-0067">ATP-binding</keyword>
<dbReference type="Pfam" id="PF01820">
    <property type="entry name" value="Dala_Dala_lig_N"/>
    <property type="match status" value="1"/>
</dbReference>
<comment type="pathway">
    <text evidence="14">Cell wall biogenesis; peptidoglycan biosynthesis.</text>
</comment>
<dbReference type="EC" id="6.3.2.4" evidence="5 14"/>
<evidence type="ECO:0000256" key="4">
    <source>
        <dbReference type="ARBA" id="ARBA00010871"/>
    </source>
</evidence>
<dbReference type="InterPro" id="IPR011095">
    <property type="entry name" value="Dala_Dala_lig_C"/>
</dbReference>
<evidence type="ECO:0000259" key="16">
    <source>
        <dbReference type="PROSITE" id="PS50975"/>
    </source>
</evidence>
<gene>
    <name evidence="17" type="primary">ddl_2</name>
    <name evidence="14" type="synonym">ddl</name>
    <name evidence="17" type="ORF">LzC2_19400</name>
</gene>
<organism evidence="17 18">
    <name type="scientific">Alienimonas chondri</name>
    <dbReference type="NCBI Taxonomy" id="2681879"/>
    <lineage>
        <taxon>Bacteria</taxon>
        <taxon>Pseudomonadati</taxon>
        <taxon>Planctomycetota</taxon>
        <taxon>Planctomycetia</taxon>
        <taxon>Planctomycetales</taxon>
        <taxon>Planctomycetaceae</taxon>
        <taxon>Alienimonas</taxon>
    </lineage>
</organism>
<dbReference type="SUPFAM" id="SSF52440">
    <property type="entry name" value="PreATP-grasp domain"/>
    <property type="match status" value="1"/>
</dbReference>
<dbReference type="SUPFAM" id="SSF56059">
    <property type="entry name" value="Glutathione synthetase ATP-binding domain-like"/>
    <property type="match status" value="1"/>
</dbReference>
<dbReference type="InterPro" id="IPR013815">
    <property type="entry name" value="ATP_grasp_subdomain_1"/>
</dbReference>
<evidence type="ECO:0000256" key="9">
    <source>
        <dbReference type="ARBA" id="ARBA00022840"/>
    </source>
</evidence>
<evidence type="ECO:0000256" key="5">
    <source>
        <dbReference type="ARBA" id="ARBA00012216"/>
    </source>
</evidence>
<evidence type="ECO:0000256" key="6">
    <source>
        <dbReference type="ARBA" id="ARBA00022490"/>
    </source>
</evidence>
<keyword evidence="12 14" id="KW-0961">Cell wall biogenesis/degradation</keyword>
<keyword evidence="7 14" id="KW-0436">Ligase</keyword>
<proteinExistence type="inferred from homology"/>
<dbReference type="InterPro" id="IPR005905">
    <property type="entry name" value="D_ala_D_ala"/>
</dbReference>
<comment type="subcellular location">
    <subcellularLocation>
        <location evidence="3 14">Cytoplasm</location>
    </subcellularLocation>
</comment>
<comment type="function">
    <text evidence="14">Cell wall formation.</text>
</comment>
<evidence type="ECO:0000256" key="14">
    <source>
        <dbReference type="HAMAP-Rule" id="MF_00047"/>
    </source>
</evidence>
<comment type="catalytic activity">
    <reaction evidence="13 14">
        <text>2 D-alanine + ATP = D-alanyl-D-alanine + ADP + phosphate + H(+)</text>
        <dbReference type="Rhea" id="RHEA:11224"/>
        <dbReference type="ChEBI" id="CHEBI:15378"/>
        <dbReference type="ChEBI" id="CHEBI:30616"/>
        <dbReference type="ChEBI" id="CHEBI:43474"/>
        <dbReference type="ChEBI" id="CHEBI:57416"/>
        <dbReference type="ChEBI" id="CHEBI:57822"/>
        <dbReference type="ChEBI" id="CHEBI:456216"/>
        <dbReference type="EC" id="6.3.2.4"/>
    </reaction>
</comment>
<keyword evidence="8 15" id="KW-0547">Nucleotide-binding</keyword>
<evidence type="ECO:0000313" key="17">
    <source>
        <dbReference type="EMBL" id="NNJ25864.1"/>
    </source>
</evidence>
<keyword evidence="11 14" id="KW-0573">Peptidoglycan synthesis</keyword>
<comment type="similarity">
    <text evidence="4 14">Belongs to the D-alanine--D-alanine ligase family.</text>
</comment>
<reference evidence="17 18" key="1">
    <citation type="journal article" date="2020" name="Syst. Appl. Microbiol.">
        <title>Alienimonas chondri sp. nov., a novel planctomycete isolated from the biofilm of the red alga Chondrus crispus.</title>
        <authorList>
            <person name="Vitorino I."/>
            <person name="Albuquerque L."/>
            <person name="Wiegand S."/>
            <person name="Kallscheuer N."/>
            <person name="da Costa M.S."/>
            <person name="Lobo-da-Cunha A."/>
            <person name="Jogler C."/>
            <person name="Lage O.M."/>
        </authorList>
    </citation>
    <scope>NUCLEOTIDE SEQUENCE [LARGE SCALE GENOMIC DNA]</scope>
    <source>
        <strain evidence="17 18">LzC2</strain>
    </source>
</reference>
<evidence type="ECO:0000256" key="1">
    <source>
        <dbReference type="ARBA" id="ARBA00001936"/>
    </source>
</evidence>
<dbReference type="Gene3D" id="3.30.470.20">
    <property type="entry name" value="ATP-grasp fold, B domain"/>
    <property type="match status" value="1"/>
</dbReference>
<evidence type="ECO:0000256" key="13">
    <source>
        <dbReference type="ARBA" id="ARBA00047614"/>
    </source>
</evidence>
<evidence type="ECO:0000256" key="15">
    <source>
        <dbReference type="PROSITE-ProRule" id="PRU00409"/>
    </source>
</evidence>
<dbReference type="Gene3D" id="3.40.50.20">
    <property type="match status" value="1"/>
</dbReference>